<dbReference type="PANTHER" id="PTHR38342">
    <property type="entry name" value="SLR5037 PROTEIN"/>
    <property type="match status" value="1"/>
</dbReference>
<reference evidence="3 4" key="2">
    <citation type="submission" date="2015-01" db="EMBL/GenBank/DDBJ databases">
        <authorList>
            <consortium name="NBRP consortium"/>
            <person name="Sawabe T."/>
            <person name="Meirelles P."/>
            <person name="Feng G."/>
            <person name="Sayaka M."/>
            <person name="Hattori M."/>
            <person name="Ohkuma M."/>
        </authorList>
    </citation>
    <scope>NUCLEOTIDE SEQUENCE [LARGE SCALE GENOMIC DNA]</scope>
    <source>
        <strain evidence="3 4">JCM19232</strain>
    </source>
</reference>
<evidence type="ECO:0000313" key="4">
    <source>
        <dbReference type="Proteomes" id="UP000031670"/>
    </source>
</evidence>
<gene>
    <name evidence="3" type="ORF">JCM19232_4741</name>
</gene>
<dbReference type="PANTHER" id="PTHR38342:SF2">
    <property type="entry name" value="INNER MEMBRANE OR EXPORTED"/>
    <property type="match status" value="1"/>
</dbReference>
<dbReference type="Gene3D" id="3.30.310.70">
    <property type="entry name" value="TT1751-like domain"/>
    <property type="match status" value="1"/>
</dbReference>
<proteinExistence type="predicted"/>
<feature type="chain" id="PRO_5002137099" evidence="1">
    <location>
        <begin position="19"/>
        <end position="149"/>
    </location>
</feature>
<accession>A0A0B8PK01</accession>
<dbReference type="InterPro" id="IPR035923">
    <property type="entry name" value="TT1751-like_sf"/>
</dbReference>
<keyword evidence="1" id="KW-0732">Signal</keyword>
<dbReference type="EMBL" id="BBSA01000007">
    <property type="protein sequence ID" value="GAM63064.1"/>
    <property type="molecule type" value="Genomic_DNA"/>
</dbReference>
<evidence type="ECO:0000256" key="1">
    <source>
        <dbReference type="SAM" id="SignalP"/>
    </source>
</evidence>
<dbReference type="Pfam" id="PF03625">
    <property type="entry name" value="DUF302"/>
    <property type="match status" value="1"/>
</dbReference>
<dbReference type="SUPFAM" id="SSF103247">
    <property type="entry name" value="TT1751-like"/>
    <property type="match status" value="1"/>
</dbReference>
<organism evidence="3 4">
    <name type="scientific">Vibrio ishigakensis</name>
    <dbReference type="NCBI Taxonomy" id="1481914"/>
    <lineage>
        <taxon>Bacteria</taxon>
        <taxon>Pseudomonadati</taxon>
        <taxon>Pseudomonadota</taxon>
        <taxon>Gammaproteobacteria</taxon>
        <taxon>Vibrionales</taxon>
        <taxon>Vibrionaceae</taxon>
        <taxon>Vibrio</taxon>
    </lineage>
</organism>
<dbReference type="CDD" id="cd14797">
    <property type="entry name" value="DUF302"/>
    <property type="match status" value="1"/>
</dbReference>
<evidence type="ECO:0000259" key="2">
    <source>
        <dbReference type="Pfam" id="PF03625"/>
    </source>
</evidence>
<reference evidence="3 4" key="1">
    <citation type="submission" date="2015-01" db="EMBL/GenBank/DDBJ databases">
        <title>Vibrio sp. C5 JCM 19232 whole genome shotgun sequence.</title>
        <authorList>
            <person name="Sawabe T."/>
            <person name="Meirelles P."/>
            <person name="Feng G."/>
            <person name="Sayaka M."/>
            <person name="Hattori M."/>
            <person name="Ohkuma M."/>
        </authorList>
    </citation>
    <scope>NUCLEOTIDE SEQUENCE [LARGE SCALE GENOMIC DNA]</scope>
    <source>
        <strain evidence="3 4">JCM19232</strain>
    </source>
</reference>
<feature type="signal peptide" evidence="1">
    <location>
        <begin position="1"/>
        <end position="18"/>
    </location>
</feature>
<dbReference type="AlphaFoldDB" id="A0A0B8PK01"/>
<protein>
    <submittedName>
        <fullName evidence="3">Putative inner membrane or exported protein</fullName>
    </submittedName>
</protein>
<evidence type="ECO:0000313" key="3">
    <source>
        <dbReference type="EMBL" id="GAM63064.1"/>
    </source>
</evidence>
<name>A0A0B8PK01_9VIBR</name>
<dbReference type="Proteomes" id="UP000031670">
    <property type="component" value="Unassembled WGS sequence"/>
</dbReference>
<comment type="caution">
    <text evidence="3">The sequence shown here is derived from an EMBL/GenBank/DDBJ whole genome shotgun (WGS) entry which is preliminary data.</text>
</comment>
<dbReference type="InterPro" id="IPR005180">
    <property type="entry name" value="DUF302"/>
</dbReference>
<feature type="domain" description="DUF302" evidence="2">
    <location>
        <begin position="55"/>
        <end position="117"/>
    </location>
</feature>
<sequence>MRVLFLSILVLLSSSVFADSSDGIITVKSAHDVNTTVDNLEKALESKGMKVFAVIDHSAGAKSVGIDLKPTELVVFGNPKVGSPLMVCEQSVAIDLPQKALIYEDEDGEVWLSYNDPMYLKQRHQIEGCDEVLNKVSKALANFAKAATQ</sequence>